<dbReference type="AlphaFoldDB" id="A0AAD4SU61"/>
<evidence type="ECO:0000313" key="1">
    <source>
        <dbReference type="EMBL" id="KAI3924198.1"/>
    </source>
</evidence>
<protein>
    <submittedName>
        <fullName evidence="1">Uncharacterized protein</fullName>
    </submittedName>
</protein>
<gene>
    <name evidence="1" type="ORF">MKW98_032399</name>
</gene>
<proteinExistence type="predicted"/>
<organism evidence="1 2">
    <name type="scientific">Papaver atlanticum</name>
    <dbReference type="NCBI Taxonomy" id="357466"/>
    <lineage>
        <taxon>Eukaryota</taxon>
        <taxon>Viridiplantae</taxon>
        <taxon>Streptophyta</taxon>
        <taxon>Embryophyta</taxon>
        <taxon>Tracheophyta</taxon>
        <taxon>Spermatophyta</taxon>
        <taxon>Magnoliopsida</taxon>
        <taxon>Ranunculales</taxon>
        <taxon>Papaveraceae</taxon>
        <taxon>Papaveroideae</taxon>
        <taxon>Papaver</taxon>
    </lineage>
</organism>
<dbReference type="Proteomes" id="UP001202328">
    <property type="component" value="Unassembled WGS sequence"/>
</dbReference>
<reference evidence="1" key="1">
    <citation type="submission" date="2022-04" db="EMBL/GenBank/DDBJ databases">
        <title>A functionally conserved STORR gene fusion in Papaver species that diverged 16.8 million years ago.</title>
        <authorList>
            <person name="Catania T."/>
        </authorList>
    </citation>
    <scope>NUCLEOTIDE SEQUENCE</scope>
    <source>
        <strain evidence="1">S-188037</strain>
    </source>
</reference>
<evidence type="ECO:0000313" key="2">
    <source>
        <dbReference type="Proteomes" id="UP001202328"/>
    </source>
</evidence>
<name>A0AAD4SU61_9MAGN</name>
<comment type="caution">
    <text evidence="1">The sequence shown here is derived from an EMBL/GenBank/DDBJ whole genome shotgun (WGS) entry which is preliminary data.</text>
</comment>
<keyword evidence="2" id="KW-1185">Reference proteome</keyword>
<sequence>MNQFHEINEIQVICLSFENETRRSYLEVCAMESMEAKEEEIGGKGVYKAGATTSGSPYLKVGALFHFIPFNPATHILFSSNQVSDPSSCRCCQEFLVGKLRWMDRF</sequence>
<dbReference type="EMBL" id="JAJJMB010008334">
    <property type="protein sequence ID" value="KAI3924198.1"/>
    <property type="molecule type" value="Genomic_DNA"/>
</dbReference>
<accession>A0AAD4SU61</accession>